<accession>A0A068YUQ4</accession>
<feature type="transmembrane region" description="Helical" evidence="1">
    <location>
        <begin position="184"/>
        <end position="202"/>
    </location>
</feature>
<keyword evidence="1" id="KW-1133">Transmembrane helix</keyword>
<dbReference type="GeneID" id="93737622"/>
<sequence>MKLKTMILSWMIFSQIDFMLALLNLQVRDVWSLSSLVWFPGGLLQGILFALAPRSWLLWVATSLLIHLTASQLYGRPVSVSLIFALFDALMMMMVALIWQFFYGAMKAPKDIRQIAMLIALCTISGIIERFITKWTLYLLDYPIDRTVSLLNIVGYVLSYLPLTFFVVYLITLKERWIINAKSAVLAAAGLAAVAILFSGVWPSDDSIHWQHVALFFSFCLPMLLALSGNLLILSGFLSLCAVGSVGVALCKLGPFVNPLASPQQNVLIAAWYSASLTLPALLCCSYSSALAARWQYWKMRFLLLKVAIGEVSLSQFHLDGGQWLDWQEGHRWCSSAQTPATWPQLLAWIHCGDRPAVEALKNAVSSSPQALRVHIADGKGGENLAILVLATCRSKPGAGIVGVINETVSDDNLEKN</sequence>
<feature type="transmembrane region" description="Helical" evidence="1">
    <location>
        <begin position="208"/>
        <end position="226"/>
    </location>
</feature>
<dbReference type="RefSeq" id="WP_152608999.1">
    <property type="nucleotide sequence ID" value="NZ_CP050855.1"/>
</dbReference>
<feature type="transmembrane region" description="Helical" evidence="1">
    <location>
        <begin position="115"/>
        <end position="133"/>
    </location>
</feature>
<dbReference type="EMBL" id="CP050855">
    <property type="protein sequence ID" value="QLH63847.1"/>
    <property type="molecule type" value="Genomic_DNA"/>
</dbReference>
<proteinExistence type="predicted"/>
<dbReference type="Proteomes" id="UP000042738">
    <property type="component" value="Chromosome"/>
</dbReference>
<keyword evidence="1" id="KW-0812">Transmembrane</keyword>
<feature type="transmembrane region" description="Helical" evidence="1">
    <location>
        <begin position="7"/>
        <end position="25"/>
    </location>
</feature>
<dbReference type="AlphaFoldDB" id="A0A068YUQ4"/>
<organism evidence="2 3">
    <name type="scientific">Serratia symbiotica</name>
    <dbReference type="NCBI Taxonomy" id="138074"/>
    <lineage>
        <taxon>Bacteria</taxon>
        <taxon>Pseudomonadati</taxon>
        <taxon>Pseudomonadota</taxon>
        <taxon>Gammaproteobacteria</taxon>
        <taxon>Enterobacterales</taxon>
        <taxon>Yersiniaceae</taxon>
        <taxon>Serratia</taxon>
    </lineage>
</organism>
<protein>
    <recommendedName>
        <fullName evidence="4">MASE1 domain-containing protein</fullName>
    </recommendedName>
</protein>
<evidence type="ECO:0000256" key="1">
    <source>
        <dbReference type="SAM" id="Phobius"/>
    </source>
</evidence>
<feature type="transmembrane region" description="Helical" evidence="1">
    <location>
        <begin position="31"/>
        <end position="51"/>
    </location>
</feature>
<feature type="transmembrane region" description="Helical" evidence="1">
    <location>
        <begin position="80"/>
        <end position="103"/>
    </location>
</feature>
<keyword evidence="1" id="KW-0472">Membrane</keyword>
<feature type="transmembrane region" description="Helical" evidence="1">
    <location>
        <begin position="270"/>
        <end position="293"/>
    </location>
</feature>
<evidence type="ECO:0000313" key="2">
    <source>
        <dbReference type="EMBL" id="QLH63847.1"/>
    </source>
</evidence>
<feature type="transmembrane region" description="Helical" evidence="1">
    <location>
        <begin position="153"/>
        <end position="172"/>
    </location>
</feature>
<name>A0A068YUQ4_9GAMM</name>
<evidence type="ECO:0000313" key="3">
    <source>
        <dbReference type="Proteomes" id="UP000042738"/>
    </source>
</evidence>
<gene>
    <name evidence="2" type="ORF">SYMBAF_14125</name>
</gene>
<feature type="transmembrane region" description="Helical" evidence="1">
    <location>
        <begin position="231"/>
        <end position="250"/>
    </location>
</feature>
<evidence type="ECO:0008006" key="4">
    <source>
        <dbReference type="Google" id="ProtNLM"/>
    </source>
</evidence>
<dbReference type="STRING" id="138074.SYMBAF_10038"/>
<reference evidence="2 3" key="1">
    <citation type="journal article" date="2014" name="Genome Announc.">
        <title>Whole-Genome Sequence of Serratia symbiotica Strain CWBI-2.3T, a Free-Living Symbiont of the Black Bean Aphid Aphis fabae.</title>
        <authorList>
            <person name="Foray V."/>
            <person name="Grigorescu A.S."/>
            <person name="Sabri A."/>
            <person name="Haubruge E."/>
            <person name="Lognay G."/>
            <person name="Francis F."/>
            <person name="Fauconnier M.L."/>
            <person name="Hance T."/>
            <person name="Thonart P."/>
        </authorList>
    </citation>
    <scope>NUCLEOTIDE SEQUENCE [LARGE SCALE GENOMIC DNA]</scope>
    <source>
        <strain evidence="2">CWBI-2.3</strain>
    </source>
</reference>